<keyword evidence="2" id="KW-0547">Nucleotide-binding</keyword>
<evidence type="ECO:0000256" key="1">
    <source>
        <dbReference type="ARBA" id="ARBA00022527"/>
    </source>
</evidence>
<dbReference type="PROSITE" id="PS50011">
    <property type="entry name" value="PROTEIN_KINASE_DOM"/>
    <property type="match status" value="1"/>
</dbReference>
<dbReference type="GO" id="GO:0005524">
    <property type="term" value="F:ATP binding"/>
    <property type="evidence" value="ECO:0007669"/>
    <property type="project" value="UniProtKB-KW"/>
</dbReference>
<proteinExistence type="predicted"/>
<dbReference type="Gene3D" id="3.30.200.20">
    <property type="entry name" value="Phosphorylase Kinase, domain 1"/>
    <property type="match status" value="1"/>
</dbReference>
<dbReference type="PROSITE" id="PS00108">
    <property type="entry name" value="PROTEIN_KINASE_ST"/>
    <property type="match status" value="1"/>
</dbReference>
<evidence type="ECO:0000313" key="7">
    <source>
        <dbReference type="Proteomes" id="UP000030161"/>
    </source>
</evidence>
<dbReference type="AlphaFoldDB" id="A0AB34PNG5"/>
<dbReference type="Pfam" id="PF00069">
    <property type="entry name" value="Pkinase"/>
    <property type="match status" value="1"/>
</dbReference>
<dbReference type="Proteomes" id="UP000030161">
    <property type="component" value="Unassembled WGS sequence"/>
</dbReference>
<dbReference type="PANTHER" id="PTHR24055">
    <property type="entry name" value="MITOGEN-ACTIVATED PROTEIN KINASE"/>
    <property type="match status" value="1"/>
</dbReference>
<reference evidence="6 7" key="1">
    <citation type="submission" date="2013-12" db="EMBL/GenBank/DDBJ databases">
        <title>The Genome Sequence of Candida albicans P78048.</title>
        <authorList>
            <consortium name="The Broad Institute Genome Sequencing Platform"/>
            <consortium name="The Broad Institute Genome Sequencing Center for Infectious Disease"/>
            <person name="Cuomo C."/>
            <person name="Bennett R."/>
            <person name="Hirakawa M."/>
            <person name="Noverr M."/>
            <person name="Mitchell A."/>
            <person name="Young S.K."/>
            <person name="Zeng Q."/>
            <person name="Gargeya S."/>
            <person name="Fitzgerald M."/>
            <person name="Abouelleil A."/>
            <person name="Alvarado L."/>
            <person name="Berlin A.M."/>
            <person name="Chapman S.B."/>
            <person name="Dewar J."/>
            <person name="Goldberg J."/>
            <person name="Griggs A."/>
            <person name="Gujja S."/>
            <person name="Hansen M."/>
            <person name="Howarth C."/>
            <person name="Imamovic A."/>
            <person name="Larimer J."/>
            <person name="McCowan C."/>
            <person name="Murphy C."/>
            <person name="Pearson M."/>
            <person name="Priest M."/>
            <person name="Roberts A."/>
            <person name="Saif S."/>
            <person name="Shea T."/>
            <person name="Sykes S."/>
            <person name="Wortman J."/>
            <person name="Nusbaum C."/>
            <person name="Birren B."/>
        </authorList>
    </citation>
    <scope>NUCLEOTIDE SEQUENCE [LARGE SCALE GENOMIC DNA]</scope>
    <source>
        <strain evidence="6 7">P78048</strain>
    </source>
</reference>
<keyword evidence="6" id="KW-0418">Kinase</keyword>
<evidence type="ECO:0000256" key="4">
    <source>
        <dbReference type="SAM" id="MobiDB-lite"/>
    </source>
</evidence>
<accession>A0AB34PNG5</accession>
<feature type="domain" description="Protein kinase" evidence="5">
    <location>
        <begin position="27"/>
        <end position="371"/>
    </location>
</feature>
<dbReference type="GO" id="GO:0004674">
    <property type="term" value="F:protein serine/threonine kinase activity"/>
    <property type="evidence" value="ECO:0007669"/>
    <property type="project" value="UniProtKB-KW"/>
</dbReference>
<evidence type="ECO:0000256" key="2">
    <source>
        <dbReference type="ARBA" id="ARBA00022741"/>
    </source>
</evidence>
<feature type="compositionally biased region" description="Basic and acidic residues" evidence="4">
    <location>
        <begin position="478"/>
        <end position="492"/>
    </location>
</feature>
<protein>
    <submittedName>
        <fullName evidence="6">Meiosis induction protein kinase IME2/SME1</fullName>
    </submittedName>
</protein>
<dbReference type="SMART" id="SM00220">
    <property type="entry name" value="S_TKc"/>
    <property type="match status" value="1"/>
</dbReference>
<dbReference type="Gene3D" id="1.10.510.10">
    <property type="entry name" value="Transferase(Phosphotransferase) domain 1"/>
    <property type="match status" value="1"/>
</dbReference>
<keyword evidence="1" id="KW-0723">Serine/threonine-protein kinase</keyword>
<keyword evidence="3" id="KW-0067">ATP-binding</keyword>
<organism evidence="6 7">
    <name type="scientific">Candida albicans P78048</name>
    <dbReference type="NCBI Taxonomy" id="1094989"/>
    <lineage>
        <taxon>Eukaryota</taxon>
        <taxon>Fungi</taxon>
        <taxon>Dikarya</taxon>
        <taxon>Ascomycota</taxon>
        <taxon>Saccharomycotina</taxon>
        <taxon>Pichiomycetes</taxon>
        <taxon>Debaryomycetaceae</taxon>
        <taxon>Candida/Lodderomyces clade</taxon>
        <taxon>Candida</taxon>
    </lineage>
</organism>
<keyword evidence="6" id="KW-0808">Transferase</keyword>
<gene>
    <name evidence="6" type="ORF">MG3_05695</name>
</gene>
<dbReference type="InterPro" id="IPR008271">
    <property type="entry name" value="Ser/Thr_kinase_AS"/>
</dbReference>
<dbReference type="InterPro" id="IPR050117">
    <property type="entry name" value="MAPK"/>
</dbReference>
<dbReference type="EMBL" id="AJIX01000042">
    <property type="protein sequence ID" value="KGR04566.1"/>
    <property type="molecule type" value="Genomic_DNA"/>
</dbReference>
<name>A0AB34PNG5_CANAX</name>
<evidence type="ECO:0000313" key="6">
    <source>
        <dbReference type="EMBL" id="KGR04566.1"/>
    </source>
</evidence>
<comment type="caution">
    <text evidence="6">The sequence shown here is derived from an EMBL/GenBank/DDBJ whole genome shotgun (WGS) entry which is preliminary data.</text>
</comment>
<feature type="region of interest" description="Disordered" evidence="4">
    <location>
        <begin position="478"/>
        <end position="502"/>
    </location>
</feature>
<evidence type="ECO:0000259" key="5">
    <source>
        <dbReference type="PROSITE" id="PS50011"/>
    </source>
</evidence>
<dbReference type="InterPro" id="IPR000719">
    <property type="entry name" value="Prot_kinase_dom"/>
</dbReference>
<evidence type="ECO:0000256" key="3">
    <source>
        <dbReference type="ARBA" id="ARBA00022840"/>
    </source>
</evidence>
<dbReference type="SUPFAM" id="SSF56112">
    <property type="entry name" value="Protein kinase-like (PK-like)"/>
    <property type="match status" value="1"/>
</dbReference>
<sequence length="520" mass="59081">MSRHHSFPLDYDSPPKHLTVHSYHSKYQTISSLGNGSFGTVNLAKIKFFKFDLLNSHKNKSGTLLCPLEDSKCNTSNLVAIKTMKKKLPLLQEYSNVKEVKFILSVPSHPCLVQIYEMFIDDIQYQLHISMEALNQNLYQLIRSRRNIKFSPVTLKSILSQLLCAIRHIHKCNYFHRDVKPENILVIPTLHFYGSKAAIPPYRKNDNFIIKLGDYGLARHVSNIKPYTAYVSTRWYRSPEILLRQKWYSRPIDIWAFGAVAVETANFVPLFPGSNELDQIWKILKILGTPFVPEPKAINASYVVPLGGYWTEALFLTNKLGIKLPDESGMSIEDIVQHPDSLALIEVIQSCLKWDPSARADATEIAKMQYFKESITMMDTYFETDTVSMNTALNKLAGIPNSPSRKLLTPSKLQKNSNGTCNTTGSVPVFQDSDDGYENYFGEYIAKQPERNSSGNESYKLFAQPWLLKVNEVLGTRESEMEPRRAGNEAHDLKKKSSKVAGTKRSFTTFSLDSEEVVNL</sequence>
<dbReference type="InterPro" id="IPR011009">
    <property type="entry name" value="Kinase-like_dom_sf"/>
</dbReference>